<evidence type="ECO:0000313" key="4">
    <source>
        <dbReference type="Proteomes" id="UP000076586"/>
    </source>
</evidence>
<keyword evidence="1" id="KW-0812">Transmembrane</keyword>
<dbReference type="PANTHER" id="PTHR43592:SF15">
    <property type="entry name" value="CAAX AMINO TERMINAL PROTEASE FAMILY PROTEIN"/>
    <property type="match status" value="1"/>
</dbReference>
<feature type="transmembrane region" description="Helical" evidence="1">
    <location>
        <begin position="196"/>
        <end position="216"/>
    </location>
</feature>
<dbReference type="GO" id="GO:0004175">
    <property type="term" value="F:endopeptidase activity"/>
    <property type="evidence" value="ECO:0007669"/>
    <property type="project" value="UniProtKB-ARBA"/>
</dbReference>
<protein>
    <recommendedName>
        <fullName evidence="2">CAAX prenyl protease 2/Lysostaphin resistance protein A-like domain-containing protein</fullName>
    </recommendedName>
</protein>
<dbReference type="InterPro" id="IPR003675">
    <property type="entry name" value="Rce1/LyrA-like_dom"/>
</dbReference>
<keyword evidence="1" id="KW-1133">Transmembrane helix</keyword>
<evidence type="ECO:0000256" key="1">
    <source>
        <dbReference type="SAM" id="Phobius"/>
    </source>
</evidence>
<keyword evidence="4" id="KW-1185">Reference proteome</keyword>
<dbReference type="Proteomes" id="UP000076586">
    <property type="component" value="Unassembled WGS sequence"/>
</dbReference>
<feature type="transmembrane region" description="Helical" evidence="1">
    <location>
        <begin position="99"/>
        <end position="119"/>
    </location>
</feature>
<name>A0A170Z241_9BACT</name>
<feature type="transmembrane region" description="Helical" evidence="1">
    <location>
        <begin position="273"/>
        <end position="292"/>
    </location>
</feature>
<dbReference type="EMBL" id="BDCR01000001">
    <property type="protein sequence ID" value="GAT62273.1"/>
    <property type="molecule type" value="Genomic_DNA"/>
</dbReference>
<sequence length="312" mass="34942">MSNVNNYTDQQIGKKLFVLIGSSVGLTLLASLVMSVILLFKTMANGGDLTEITPDITFLKISQLIVTVVTFFVPVLLLSKISRVKSKIFVRADKRLSPVMVMLAVLLMIAIQPLMNATADWFSNWSLPSSLSWLEHWLKNMEKQNLELVQRFLDVNSAGGLLFNILVVAIAPAICEEFFFRGGLQQVFNMRMNKHVAIWLAAAVFSAVHMEVSGFLPRMVLGASFGYLFIWTGSIWAPVIAHFVNNLCGVFTEYLIFNHMIDKHIEKVGTGDTLWATVLGSVVFLASLWFIYRLNKRDISESNPDQEMLSGN</sequence>
<comment type="caution">
    <text evidence="3">The sequence shown here is derived from an EMBL/GenBank/DDBJ whole genome shotgun (WGS) entry which is preliminary data.</text>
</comment>
<feature type="domain" description="CAAX prenyl protease 2/Lysostaphin resistance protein A-like" evidence="2">
    <location>
        <begin position="161"/>
        <end position="247"/>
    </location>
</feature>
<feature type="transmembrane region" description="Helical" evidence="1">
    <location>
        <begin position="16"/>
        <end position="40"/>
    </location>
</feature>
<reference evidence="4" key="2">
    <citation type="journal article" date="2017" name="Genome Announc.">
        <title>Draft genome sequence of Paludibacter jiangxiensis NM7(T), a propionate-producing fermentative bacterium.</title>
        <authorList>
            <person name="Qiu Y.-L."/>
            <person name="Tourlousse D.M."/>
            <person name="Matsuura N."/>
            <person name="Ohashi A."/>
            <person name="Sekiguchi Y."/>
        </authorList>
    </citation>
    <scope>NUCLEOTIDE SEQUENCE [LARGE SCALE GENOMIC DNA]</scope>
    <source>
        <strain evidence="4">NM7</strain>
    </source>
</reference>
<organism evidence="3 4">
    <name type="scientific">Paludibacter jiangxiensis</name>
    <dbReference type="NCBI Taxonomy" id="681398"/>
    <lineage>
        <taxon>Bacteria</taxon>
        <taxon>Pseudomonadati</taxon>
        <taxon>Bacteroidota</taxon>
        <taxon>Bacteroidia</taxon>
        <taxon>Bacteroidales</taxon>
        <taxon>Paludibacteraceae</taxon>
        <taxon>Paludibacter</taxon>
    </lineage>
</organism>
<dbReference type="RefSeq" id="WP_068702326.1">
    <property type="nucleotide sequence ID" value="NZ_BDCR01000001.1"/>
</dbReference>
<proteinExistence type="predicted"/>
<keyword evidence="1" id="KW-0472">Membrane</keyword>
<evidence type="ECO:0000259" key="2">
    <source>
        <dbReference type="Pfam" id="PF02517"/>
    </source>
</evidence>
<evidence type="ECO:0000313" key="3">
    <source>
        <dbReference type="EMBL" id="GAT62273.1"/>
    </source>
</evidence>
<gene>
    <name evidence="3" type="ORF">PJIAN_1866</name>
</gene>
<feature type="transmembrane region" description="Helical" evidence="1">
    <location>
        <begin position="60"/>
        <end position="78"/>
    </location>
</feature>
<dbReference type="GO" id="GO:0080120">
    <property type="term" value="P:CAAX-box protein maturation"/>
    <property type="evidence" value="ECO:0007669"/>
    <property type="project" value="UniProtKB-ARBA"/>
</dbReference>
<reference evidence="4" key="1">
    <citation type="submission" date="2016-04" db="EMBL/GenBank/DDBJ databases">
        <title>Draft genome sequence of Paludibacter jiangxiensis strain NM7.</title>
        <authorList>
            <person name="Qiu Y."/>
            <person name="Matsuura N."/>
            <person name="Ohashi A."/>
            <person name="Tourlousse M.D."/>
            <person name="Sekiguchi Y."/>
        </authorList>
    </citation>
    <scope>NUCLEOTIDE SEQUENCE [LARGE SCALE GENOMIC DNA]</scope>
    <source>
        <strain evidence="4">NM7</strain>
    </source>
</reference>
<dbReference type="STRING" id="681398.PJIAN_1866"/>
<feature type="transmembrane region" description="Helical" evidence="1">
    <location>
        <begin position="155"/>
        <end position="175"/>
    </location>
</feature>
<feature type="transmembrane region" description="Helical" evidence="1">
    <location>
        <begin position="228"/>
        <end position="252"/>
    </location>
</feature>
<dbReference type="Pfam" id="PF02517">
    <property type="entry name" value="Rce1-like"/>
    <property type="match status" value="1"/>
</dbReference>
<dbReference type="OrthoDB" id="1523022at2"/>
<dbReference type="PANTHER" id="PTHR43592">
    <property type="entry name" value="CAAX AMINO TERMINAL PROTEASE"/>
    <property type="match status" value="1"/>
</dbReference>
<dbReference type="AlphaFoldDB" id="A0A170Z241"/>
<accession>A0A170Z241</accession>